<feature type="compositionally biased region" description="Polar residues" evidence="1">
    <location>
        <begin position="42"/>
        <end position="55"/>
    </location>
</feature>
<dbReference type="WBParaSite" id="SBAD_0000668701-mRNA-1">
    <property type="protein sequence ID" value="SBAD_0000668701-mRNA-1"/>
    <property type="gene ID" value="SBAD_0000668701"/>
</dbReference>
<gene>
    <name evidence="2" type="ORF">SBAD_LOCUS6439</name>
</gene>
<sequence>MEGSMRRKVSDDASSSRSADPKAEFKPSPKDKMRNRPENDLIDSNRTTDEPTFTKSGVPGETECLGKAQMRQVTQMRIYY</sequence>
<protein>
    <submittedName>
        <fullName evidence="2 4">Uncharacterized protein</fullName>
    </submittedName>
</protein>
<reference evidence="4" key="1">
    <citation type="submission" date="2016-06" db="UniProtKB">
        <authorList>
            <consortium name="WormBaseParasite"/>
        </authorList>
    </citation>
    <scope>IDENTIFICATION</scope>
</reference>
<feature type="compositionally biased region" description="Basic and acidic residues" evidence="1">
    <location>
        <begin position="1"/>
        <end position="11"/>
    </location>
</feature>
<reference evidence="2 3" key="2">
    <citation type="submission" date="2018-11" db="EMBL/GenBank/DDBJ databases">
        <authorList>
            <consortium name="Pathogen Informatics"/>
        </authorList>
    </citation>
    <scope>NUCLEOTIDE SEQUENCE [LARGE SCALE GENOMIC DNA]</scope>
</reference>
<dbReference type="Proteomes" id="UP000270296">
    <property type="component" value="Unassembled WGS sequence"/>
</dbReference>
<accession>A0A183IS43</accession>
<evidence type="ECO:0000313" key="2">
    <source>
        <dbReference type="EMBL" id="VDP10030.1"/>
    </source>
</evidence>
<dbReference type="EMBL" id="UZAM01009759">
    <property type="protein sequence ID" value="VDP10030.1"/>
    <property type="molecule type" value="Genomic_DNA"/>
</dbReference>
<proteinExistence type="predicted"/>
<feature type="compositionally biased region" description="Basic and acidic residues" evidence="1">
    <location>
        <begin position="19"/>
        <end position="39"/>
    </location>
</feature>
<name>A0A183IS43_9BILA</name>
<evidence type="ECO:0000256" key="1">
    <source>
        <dbReference type="SAM" id="MobiDB-lite"/>
    </source>
</evidence>
<evidence type="ECO:0000313" key="4">
    <source>
        <dbReference type="WBParaSite" id="SBAD_0000668701-mRNA-1"/>
    </source>
</evidence>
<dbReference type="AlphaFoldDB" id="A0A183IS43"/>
<organism evidence="4">
    <name type="scientific">Soboliphyme baturini</name>
    <dbReference type="NCBI Taxonomy" id="241478"/>
    <lineage>
        <taxon>Eukaryota</taxon>
        <taxon>Metazoa</taxon>
        <taxon>Ecdysozoa</taxon>
        <taxon>Nematoda</taxon>
        <taxon>Enoplea</taxon>
        <taxon>Dorylaimia</taxon>
        <taxon>Dioctophymatida</taxon>
        <taxon>Dioctophymatoidea</taxon>
        <taxon>Soboliphymatidae</taxon>
        <taxon>Soboliphyme</taxon>
    </lineage>
</organism>
<feature type="region of interest" description="Disordered" evidence="1">
    <location>
        <begin position="1"/>
        <end position="63"/>
    </location>
</feature>
<keyword evidence="3" id="KW-1185">Reference proteome</keyword>
<evidence type="ECO:0000313" key="3">
    <source>
        <dbReference type="Proteomes" id="UP000270296"/>
    </source>
</evidence>